<feature type="coiled-coil region" evidence="1">
    <location>
        <begin position="120"/>
        <end position="161"/>
    </location>
</feature>
<feature type="region of interest" description="Disordered" evidence="2">
    <location>
        <begin position="27"/>
        <end position="50"/>
    </location>
</feature>
<dbReference type="WBParaSite" id="HNAJ_0000176201-mRNA-1">
    <property type="protein sequence ID" value="HNAJ_0000176201-mRNA-1"/>
    <property type="gene ID" value="HNAJ_0000176201"/>
</dbReference>
<name>A0A158QH97_RODNA</name>
<reference evidence="3" key="1">
    <citation type="submission" date="2016-04" db="UniProtKB">
        <authorList>
            <consortium name="WormBaseParasite"/>
        </authorList>
    </citation>
    <scope>IDENTIFICATION</scope>
</reference>
<sequence length="204" mass="23179">LFSLHRFGDHPKHFQFVLRRTDVRQPVNPTRTRSPVPTSHHHRRVSSNAGHYATFQNAATAYNQPKGHNYRRPEDKEVAAAFADRNSEQEAAELQKHSNVDWSKCYEEANQRYLALIDSRRSLQLKLRDLDANLRQSRGNVQELESEMAGALTKLLNLVEEALEVRRKTVSELSLNPETTLPPPPLPPTQANSTKAPACDEVLI</sequence>
<organism evidence="3">
    <name type="scientific">Rodentolepis nana</name>
    <name type="common">Dwarf tapeworm</name>
    <name type="synonym">Hymenolepis nana</name>
    <dbReference type="NCBI Taxonomy" id="102285"/>
    <lineage>
        <taxon>Eukaryota</taxon>
        <taxon>Metazoa</taxon>
        <taxon>Spiralia</taxon>
        <taxon>Lophotrochozoa</taxon>
        <taxon>Platyhelminthes</taxon>
        <taxon>Cestoda</taxon>
        <taxon>Eucestoda</taxon>
        <taxon>Cyclophyllidea</taxon>
        <taxon>Hymenolepididae</taxon>
        <taxon>Rodentolepis</taxon>
    </lineage>
</organism>
<protein>
    <submittedName>
        <fullName evidence="3">HMG box domain-containing protein</fullName>
    </submittedName>
</protein>
<feature type="region of interest" description="Disordered" evidence="2">
    <location>
        <begin position="174"/>
        <end position="198"/>
    </location>
</feature>
<accession>A0A158QH97</accession>
<feature type="compositionally biased region" description="Polar residues" evidence="2">
    <location>
        <begin position="27"/>
        <end position="37"/>
    </location>
</feature>
<evidence type="ECO:0000313" key="3">
    <source>
        <dbReference type="WBParaSite" id="HNAJ_0000176201-mRNA-1"/>
    </source>
</evidence>
<keyword evidence="1" id="KW-0175">Coiled coil</keyword>
<proteinExistence type="predicted"/>
<evidence type="ECO:0000256" key="1">
    <source>
        <dbReference type="SAM" id="Coils"/>
    </source>
</evidence>
<evidence type="ECO:0000256" key="2">
    <source>
        <dbReference type="SAM" id="MobiDB-lite"/>
    </source>
</evidence>
<dbReference type="AlphaFoldDB" id="A0A158QH97"/>
<dbReference type="STRING" id="102285.A0A158QH97"/>